<protein>
    <submittedName>
        <fullName evidence="1">44306_t:CDS:1</fullName>
    </submittedName>
</protein>
<organism evidence="1 2">
    <name type="scientific">Gigaspora margarita</name>
    <dbReference type="NCBI Taxonomy" id="4874"/>
    <lineage>
        <taxon>Eukaryota</taxon>
        <taxon>Fungi</taxon>
        <taxon>Fungi incertae sedis</taxon>
        <taxon>Mucoromycota</taxon>
        <taxon>Glomeromycotina</taxon>
        <taxon>Glomeromycetes</taxon>
        <taxon>Diversisporales</taxon>
        <taxon>Gigasporaceae</taxon>
        <taxon>Gigaspora</taxon>
    </lineage>
</organism>
<gene>
    <name evidence="1" type="ORF">GMARGA_LOCUS10574</name>
</gene>
<accession>A0ABN7UTQ3</accession>
<name>A0ABN7UTQ3_GIGMA</name>
<reference evidence="1 2" key="1">
    <citation type="submission" date="2021-06" db="EMBL/GenBank/DDBJ databases">
        <authorList>
            <person name="Kallberg Y."/>
            <person name="Tangrot J."/>
            <person name="Rosling A."/>
        </authorList>
    </citation>
    <scope>NUCLEOTIDE SEQUENCE [LARGE SCALE GENOMIC DNA]</scope>
    <source>
        <strain evidence="1 2">120-4 pot B 10/14</strain>
    </source>
</reference>
<dbReference type="PANTHER" id="PTHR35385:SF2">
    <property type="entry name" value="PROTEIN B, PUTATIVE-RELATED"/>
    <property type="match status" value="1"/>
</dbReference>
<proteinExistence type="predicted"/>
<feature type="non-terminal residue" evidence="1">
    <location>
        <position position="634"/>
    </location>
</feature>
<dbReference type="PANTHER" id="PTHR35385">
    <property type="entry name" value="PROTEIN B, PUTATIVE-RELATED-RELATED"/>
    <property type="match status" value="1"/>
</dbReference>
<evidence type="ECO:0000313" key="1">
    <source>
        <dbReference type="EMBL" id="CAG8673743.1"/>
    </source>
</evidence>
<dbReference type="EMBL" id="CAJVQB010005948">
    <property type="protein sequence ID" value="CAG8673743.1"/>
    <property type="molecule type" value="Genomic_DNA"/>
</dbReference>
<keyword evidence="2" id="KW-1185">Reference proteome</keyword>
<dbReference type="Proteomes" id="UP000789901">
    <property type="component" value="Unassembled WGS sequence"/>
</dbReference>
<evidence type="ECO:0000313" key="2">
    <source>
        <dbReference type="Proteomes" id="UP000789901"/>
    </source>
</evidence>
<comment type="caution">
    <text evidence="1">The sequence shown here is derived from an EMBL/GenBank/DDBJ whole genome shotgun (WGS) entry which is preliminary data.</text>
</comment>
<sequence>MSNNIPTFSELLAKLFLENAAAVFLQNHISLNLALTNNMIEQSYDLEIPNIPIFSEPLPENAAPVFSQNHTSLNFTLLHNMMKQSHDIEISNISKLLLKNAAPVFSQNHTLLDLSLIHNMMEQSHDIEISNIPTFSELLAELLPENAAPVFSQLLNLALTYDMMGQSSDMELTNNISSEQLVELLPDNVVSILSQNYNYIVSKFQQLPNYITPEGFSINQFKINFFVNINNIESIQQWFSEYEEISKTTMPKTKGFQIQGKKVIHRELCHCIHSNIVKQKQGSPIIKNANLLHARNTECIAIIHLRLEYWHLQTTYPLEHVKEDVRNNHFELFANRHSLATARHTYEDMIYLHSNNDQKLVQLSADRAQKPDYGKKNFRLKHEVDNYNNSGQGCAILQEYNSQSSNAFILYIVTNLMSRVYEKIRQSNKLCHVNASASFELLNISITLFYTSCIAGALPLGLIIISDELKITLEKGFNLLKELLLQHAFFNRESNAGPMIFLTDDSRTEQNVLKNAGHSQSGYSNSHPGYLQIAKQFLYPEWDKINAAELQQSEIDTEYLVPSQKFGTNLFYTVNIEICTCTCFIGLSGAPYKHQAKDKSIPALTSFLYDINRNIDPFACVKSGSKIRVQVELV</sequence>